<evidence type="ECO:0000313" key="2">
    <source>
        <dbReference type="EMBL" id="MBW6531961.1"/>
    </source>
</evidence>
<dbReference type="Proteomes" id="UP000759103">
    <property type="component" value="Unassembled WGS sequence"/>
</dbReference>
<evidence type="ECO:0000256" key="1">
    <source>
        <dbReference type="SAM" id="MobiDB-lite"/>
    </source>
</evidence>
<comment type="caution">
    <text evidence="2">The sequence shown here is derived from an EMBL/GenBank/DDBJ whole genome shotgun (WGS) entry which is preliminary data.</text>
</comment>
<sequence>MPRAGILSGAARSAARSRGSTPRRGDNVTLVQEALPAVRWLDARLRTMIGQVDRLCLNPPAAAPGLVAVRRSG</sequence>
<proteinExistence type="predicted"/>
<gene>
    <name evidence="2" type="ORF">KZ820_14560</name>
</gene>
<keyword evidence="3" id="KW-1185">Reference proteome</keyword>
<evidence type="ECO:0000313" key="3">
    <source>
        <dbReference type="Proteomes" id="UP000759103"/>
    </source>
</evidence>
<organism evidence="2 3">
    <name type="scientific">Sphingomonas citri</name>
    <dbReference type="NCBI Taxonomy" id="2862499"/>
    <lineage>
        <taxon>Bacteria</taxon>
        <taxon>Pseudomonadati</taxon>
        <taxon>Pseudomonadota</taxon>
        <taxon>Alphaproteobacteria</taxon>
        <taxon>Sphingomonadales</taxon>
        <taxon>Sphingomonadaceae</taxon>
        <taxon>Sphingomonas</taxon>
    </lineage>
</organism>
<protein>
    <submittedName>
        <fullName evidence="2">Uncharacterized protein</fullName>
    </submittedName>
</protein>
<reference evidence="2 3" key="1">
    <citation type="submission" date="2021-07" db="EMBL/GenBank/DDBJ databases">
        <title>Sphingomonas sp.</title>
        <authorList>
            <person name="Feng G."/>
            <person name="Li J."/>
            <person name="Pan M."/>
        </authorList>
    </citation>
    <scope>NUCLEOTIDE SEQUENCE [LARGE SCALE GENOMIC DNA]</scope>
    <source>
        <strain evidence="2 3">RRHST34</strain>
    </source>
</reference>
<dbReference type="RefSeq" id="WP_219749338.1">
    <property type="nucleotide sequence ID" value="NZ_JAHXZN010000005.1"/>
</dbReference>
<name>A0ABS7BQS9_9SPHN</name>
<feature type="compositionally biased region" description="Low complexity" evidence="1">
    <location>
        <begin position="1"/>
        <end position="22"/>
    </location>
</feature>
<accession>A0ABS7BQS9</accession>
<dbReference type="EMBL" id="JAHXZN010000005">
    <property type="protein sequence ID" value="MBW6531961.1"/>
    <property type="molecule type" value="Genomic_DNA"/>
</dbReference>
<feature type="region of interest" description="Disordered" evidence="1">
    <location>
        <begin position="1"/>
        <end position="27"/>
    </location>
</feature>